<dbReference type="PROSITE" id="PS51257">
    <property type="entry name" value="PROKAR_LIPOPROTEIN"/>
    <property type="match status" value="1"/>
</dbReference>
<accession>A0A1I6TZY3</accession>
<feature type="chain" id="PRO_5009304030" description="Lipoprotein" evidence="1">
    <location>
        <begin position="26"/>
        <end position="166"/>
    </location>
</feature>
<keyword evidence="3" id="KW-1185">Reference proteome</keyword>
<dbReference type="Pfam" id="PF13798">
    <property type="entry name" value="PCYCGC"/>
    <property type="match status" value="1"/>
</dbReference>
<sequence length="166" mass="18486">MPKSVKLRGISWVLFSVLIGSVAVGCQNDQSMNEKQQTAHQGDIQEATASKKHLPSFLKDTDPHVRTVYRIAAEHANTLEKMPCYCGCGESVGHKNNLDCFVQQQEKNGEIIWDSHGMKCSTCLMIAKKSVELKNQGKSDLEIRKMIDQEYEGSYGNPTPTPMPQS</sequence>
<dbReference type="RefSeq" id="WP_091838677.1">
    <property type="nucleotide sequence ID" value="NZ_FPAA01000012.1"/>
</dbReference>
<evidence type="ECO:0000313" key="3">
    <source>
        <dbReference type="Proteomes" id="UP000198660"/>
    </source>
</evidence>
<name>A0A1I6TZY3_9BACL</name>
<feature type="signal peptide" evidence="1">
    <location>
        <begin position="1"/>
        <end position="25"/>
    </location>
</feature>
<evidence type="ECO:0000256" key="1">
    <source>
        <dbReference type="SAM" id="SignalP"/>
    </source>
</evidence>
<organism evidence="2 3">
    <name type="scientific">Marininema halotolerans</name>
    <dbReference type="NCBI Taxonomy" id="1155944"/>
    <lineage>
        <taxon>Bacteria</taxon>
        <taxon>Bacillati</taxon>
        <taxon>Bacillota</taxon>
        <taxon>Bacilli</taxon>
        <taxon>Bacillales</taxon>
        <taxon>Thermoactinomycetaceae</taxon>
        <taxon>Marininema</taxon>
    </lineage>
</organism>
<evidence type="ECO:0000313" key="2">
    <source>
        <dbReference type="EMBL" id="SFS94786.1"/>
    </source>
</evidence>
<reference evidence="3" key="1">
    <citation type="submission" date="2016-10" db="EMBL/GenBank/DDBJ databases">
        <authorList>
            <person name="Varghese N."/>
            <person name="Submissions S."/>
        </authorList>
    </citation>
    <scope>NUCLEOTIDE SEQUENCE [LARGE SCALE GENOMIC DNA]</scope>
    <source>
        <strain evidence="3">DSM 45789</strain>
    </source>
</reference>
<gene>
    <name evidence="2" type="ORF">SAMN05444972_11265</name>
</gene>
<dbReference type="Proteomes" id="UP000198660">
    <property type="component" value="Unassembled WGS sequence"/>
</dbReference>
<dbReference type="OrthoDB" id="2654667at2"/>
<dbReference type="InterPro" id="IPR025673">
    <property type="entry name" value="PCYCGC"/>
</dbReference>
<evidence type="ECO:0008006" key="4">
    <source>
        <dbReference type="Google" id="ProtNLM"/>
    </source>
</evidence>
<proteinExistence type="predicted"/>
<protein>
    <recommendedName>
        <fullName evidence="4">Lipoprotein</fullName>
    </recommendedName>
</protein>
<dbReference type="EMBL" id="FPAA01000012">
    <property type="protein sequence ID" value="SFS94786.1"/>
    <property type="molecule type" value="Genomic_DNA"/>
</dbReference>
<keyword evidence="1" id="KW-0732">Signal</keyword>
<dbReference type="AlphaFoldDB" id="A0A1I6TZY3"/>